<evidence type="ECO:0000313" key="2">
    <source>
        <dbReference type="Proteomes" id="UP000320591"/>
    </source>
</evidence>
<name>A0A5B8I9F1_9GAMM</name>
<dbReference type="OrthoDB" id="6421411at2"/>
<protein>
    <submittedName>
        <fullName evidence="1">Uncharacterized protein</fullName>
    </submittedName>
</protein>
<gene>
    <name evidence="1" type="ORF">Dpoa569_0002952</name>
</gene>
<dbReference type="Proteomes" id="UP000320591">
    <property type="component" value="Chromosome"/>
</dbReference>
<accession>A0A5B8I9F1</accession>
<keyword evidence="2" id="KW-1185">Reference proteome</keyword>
<dbReference type="EMBL" id="CP042220">
    <property type="protein sequence ID" value="QDX30994.1"/>
    <property type="molecule type" value="Genomic_DNA"/>
</dbReference>
<reference evidence="1 2" key="1">
    <citation type="journal article" date="2019" name="Environ. Microbiol.">
        <title>The phytopathogenic nature of Dickeya aquatica 174/2 and the dynamic early evolution of Dickeya pathogenicity.</title>
        <authorList>
            <person name="Duprey A."/>
            <person name="Taib N."/>
            <person name="Leonard S."/>
            <person name="Garin T."/>
            <person name="Flandrois J.P."/>
            <person name="Nasser W."/>
            <person name="Brochier-Armanet C."/>
            <person name="Reverchon S."/>
        </authorList>
    </citation>
    <scope>NUCLEOTIDE SEQUENCE [LARGE SCALE GENOMIC DNA]</scope>
    <source>
        <strain evidence="1 2">NCPPB 569</strain>
    </source>
</reference>
<proteinExistence type="predicted"/>
<evidence type="ECO:0000313" key="1">
    <source>
        <dbReference type="EMBL" id="QDX30994.1"/>
    </source>
</evidence>
<dbReference type="AlphaFoldDB" id="A0A5B8I9F1"/>
<dbReference type="RefSeq" id="WP_042868969.1">
    <property type="nucleotide sequence ID" value="NZ_CM001975.1"/>
</dbReference>
<dbReference type="KEGG" id="dic:Dpoa569_0002952"/>
<organism evidence="1 2">
    <name type="scientific">Dickeya poaceiphila</name>
    <dbReference type="NCBI Taxonomy" id="568768"/>
    <lineage>
        <taxon>Bacteria</taxon>
        <taxon>Pseudomonadati</taxon>
        <taxon>Pseudomonadota</taxon>
        <taxon>Gammaproteobacteria</taxon>
        <taxon>Enterobacterales</taxon>
        <taxon>Pectobacteriaceae</taxon>
        <taxon>Dickeya</taxon>
    </lineage>
</organism>
<sequence length="136" mass="15408">MRIIYRAVCFCTDRYESCEKLVFFDIDAASHKSPAEHLKRLLIAVWGVPASAIDYYNLSSETDLHRQSITSDDNGVPPAYHGPEFERQLFEIGCSLQGPIYPSLSDWPLMLVSPRNHRRLVSAFMDCHPVLEAAHG</sequence>
<dbReference type="STRING" id="568768.GCA_000406125_00898"/>